<dbReference type="EMBL" id="CM000162">
    <property type="protein sequence ID" value="KRK07081.1"/>
    <property type="molecule type" value="Genomic_DNA"/>
</dbReference>
<name>A0A0R1ECI9_DROYA</name>
<gene>
    <name evidence="1" type="primary">Dyak\GE27310</name>
    <name evidence="1" type="synonym">GE27310</name>
    <name evidence="1" type="ORF">Dyak_GE27310</name>
</gene>
<accession>A0A0R1ECI9</accession>
<evidence type="ECO:0000313" key="1">
    <source>
        <dbReference type="EMBL" id="KRK07081.1"/>
    </source>
</evidence>
<proteinExistence type="predicted"/>
<reference evidence="1 2" key="1">
    <citation type="journal article" date="2007" name="Nature">
        <title>Evolution of genes and genomes on the Drosophila phylogeny.</title>
        <authorList>
            <consortium name="Drosophila 12 Genomes Consortium"/>
            <person name="Clark A.G."/>
            <person name="Eisen M.B."/>
            <person name="Smith D.R."/>
            <person name="Bergman C.M."/>
            <person name="Oliver B."/>
            <person name="Markow T.A."/>
            <person name="Kaufman T.C."/>
            <person name="Kellis M."/>
            <person name="Gelbart W."/>
            <person name="Iyer V.N."/>
            <person name="Pollard D.A."/>
            <person name="Sackton T.B."/>
            <person name="Larracuente A.M."/>
            <person name="Singh N.D."/>
            <person name="Abad J.P."/>
            <person name="Abt D.N."/>
            <person name="Adryan B."/>
            <person name="Aguade M."/>
            <person name="Akashi H."/>
            <person name="Anderson W.W."/>
            <person name="Aquadro C.F."/>
            <person name="Ardell D.H."/>
            <person name="Arguello R."/>
            <person name="Artieri C.G."/>
            <person name="Barbash D.A."/>
            <person name="Barker D."/>
            <person name="Barsanti P."/>
            <person name="Batterham P."/>
            <person name="Batzoglou S."/>
            <person name="Begun D."/>
            <person name="Bhutkar A."/>
            <person name="Blanco E."/>
            <person name="Bosak S.A."/>
            <person name="Bradley R.K."/>
            <person name="Brand A.D."/>
            <person name="Brent M.R."/>
            <person name="Brooks A.N."/>
            <person name="Brown R.H."/>
            <person name="Butlin R.K."/>
            <person name="Caggese C."/>
            <person name="Calvi B.R."/>
            <person name="Bernardo de Carvalho A."/>
            <person name="Caspi A."/>
            <person name="Castrezana S."/>
            <person name="Celniker S.E."/>
            <person name="Chang J.L."/>
            <person name="Chapple C."/>
            <person name="Chatterji S."/>
            <person name="Chinwalla A."/>
            <person name="Civetta A."/>
            <person name="Clifton S.W."/>
            <person name="Comeron J.M."/>
            <person name="Costello J.C."/>
            <person name="Coyne J.A."/>
            <person name="Daub J."/>
            <person name="David R.G."/>
            <person name="Delcher A.L."/>
            <person name="Delehaunty K."/>
            <person name="Do C.B."/>
            <person name="Ebling H."/>
            <person name="Edwards K."/>
            <person name="Eickbush T."/>
            <person name="Evans J.D."/>
            <person name="Filipski A."/>
            <person name="Findeiss S."/>
            <person name="Freyhult E."/>
            <person name="Fulton L."/>
            <person name="Fulton R."/>
            <person name="Garcia A.C."/>
            <person name="Gardiner A."/>
            <person name="Garfield D.A."/>
            <person name="Garvin B.E."/>
            <person name="Gibson G."/>
            <person name="Gilbert D."/>
            <person name="Gnerre S."/>
            <person name="Godfrey J."/>
            <person name="Good R."/>
            <person name="Gotea V."/>
            <person name="Gravely B."/>
            <person name="Greenberg A.J."/>
            <person name="Griffiths-Jones S."/>
            <person name="Gross S."/>
            <person name="Guigo R."/>
            <person name="Gustafson E.A."/>
            <person name="Haerty W."/>
            <person name="Hahn M.W."/>
            <person name="Halligan D.L."/>
            <person name="Halpern A.L."/>
            <person name="Halter G.M."/>
            <person name="Han M.V."/>
            <person name="Heger A."/>
            <person name="Hillier L."/>
            <person name="Hinrichs A.S."/>
            <person name="Holmes I."/>
            <person name="Hoskins R.A."/>
            <person name="Hubisz M.J."/>
            <person name="Hultmark D."/>
            <person name="Huntley M.A."/>
            <person name="Jaffe D.B."/>
            <person name="Jagadeeshan S."/>
            <person name="Jeck W.R."/>
            <person name="Johnson J."/>
            <person name="Jones C.D."/>
            <person name="Jordan W.C."/>
            <person name="Karpen G.H."/>
            <person name="Kataoka E."/>
            <person name="Keightley P.D."/>
            <person name="Kheradpour P."/>
            <person name="Kirkness E.F."/>
            <person name="Koerich L.B."/>
            <person name="Kristiansen K."/>
            <person name="Kudrna D."/>
            <person name="Kulathinal R.J."/>
            <person name="Kumar S."/>
            <person name="Kwok R."/>
            <person name="Lander E."/>
            <person name="Langley C.H."/>
            <person name="Lapoint R."/>
            <person name="Lazzaro B.P."/>
            <person name="Lee S.J."/>
            <person name="Levesque L."/>
            <person name="Li R."/>
            <person name="Lin C.F."/>
            <person name="Lin M.F."/>
            <person name="Lindblad-Toh K."/>
            <person name="Llopart A."/>
            <person name="Long M."/>
            <person name="Low L."/>
            <person name="Lozovsky E."/>
            <person name="Lu J."/>
            <person name="Luo M."/>
            <person name="Machado C.A."/>
            <person name="Makalowski W."/>
            <person name="Marzo M."/>
            <person name="Matsuda M."/>
            <person name="Matzkin L."/>
            <person name="McAllister B."/>
            <person name="McBride C.S."/>
            <person name="McKernan B."/>
            <person name="McKernan K."/>
            <person name="Mendez-Lago M."/>
            <person name="Minx P."/>
            <person name="Mollenhauer M.U."/>
            <person name="Montooth K."/>
            <person name="Mount S.M."/>
            <person name="Mu X."/>
            <person name="Myers E."/>
            <person name="Negre B."/>
            <person name="Newfeld S."/>
            <person name="Nielsen R."/>
            <person name="Noor M.A."/>
            <person name="O'Grady P."/>
            <person name="Pachter L."/>
            <person name="Papaceit M."/>
            <person name="Parisi M.J."/>
            <person name="Parisi M."/>
            <person name="Parts L."/>
            <person name="Pedersen J.S."/>
            <person name="Pesole G."/>
            <person name="Phillippy A.M."/>
            <person name="Ponting C.P."/>
            <person name="Pop M."/>
            <person name="Porcelli D."/>
            <person name="Powell J.R."/>
            <person name="Prohaska S."/>
            <person name="Pruitt K."/>
            <person name="Puig M."/>
            <person name="Quesneville H."/>
            <person name="Ram K.R."/>
            <person name="Rand D."/>
            <person name="Rasmussen M.D."/>
            <person name="Reed L.K."/>
            <person name="Reenan R."/>
            <person name="Reily A."/>
            <person name="Remington K.A."/>
            <person name="Rieger T.T."/>
            <person name="Ritchie M.G."/>
            <person name="Robin C."/>
            <person name="Rogers Y.H."/>
            <person name="Rohde C."/>
            <person name="Rozas J."/>
            <person name="Rubenfield M.J."/>
            <person name="Ruiz A."/>
            <person name="Russo S."/>
            <person name="Salzberg S.L."/>
            <person name="Sanchez-Gracia A."/>
            <person name="Saranga D.J."/>
            <person name="Sato H."/>
            <person name="Schaeffer S.W."/>
            <person name="Schatz M.C."/>
            <person name="Schlenke T."/>
            <person name="Schwartz R."/>
            <person name="Segarra C."/>
            <person name="Singh R.S."/>
            <person name="Sirot L."/>
            <person name="Sirota M."/>
            <person name="Sisneros N.B."/>
            <person name="Smith C.D."/>
            <person name="Smith T.F."/>
            <person name="Spieth J."/>
            <person name="Stage D.E."/>
            <person name="Stark A."/>
            <person name="Stephan W."/>
            <person name="Strausberg R.L."/>
            <person name="Strempel S."/>
            <person name="Sturgill D."/>
            <person name="Sutton G."/>
            <person name="Sutton G.G."/>
            <person name="Tao W."/>
            <person name="Teichmann S."/>
            <person name="Tobari Y.N."/>
            <person name="Tomimura Y."/>
            <person name="Tsolas J.M."/>
            <person name="Valente V.L."/>
            <person name="Venter E."/>
            <person name="Venter J.C."/>
            <person name="Vicario S."/>
            <person name="Vieira F.G."/>
            <person name="Vilella A.J."/>
            <person name="Villasante A."/>
            <person name="Walenz B."/>
            <person name="Wang J."/>
            <person name="Wasserman M."/>
            <person name="Watts T."/>
            <person name="Wilson D."/>
            <person name="Wilson R.K."/>
            <person name="Wing R.A."/>
            <person name="Wolfner M.F."/>
            <person name="Wong A."/>
            <person name="Wong G.K."/>
            <person name="Wu C.I."/>
            <person name="Wu G."/>
            <person name="Yamamoto D."/>
            <person name="Yang H.P."/>
            <person name="Yang S.P."/>
            <person name="Yorke J.A."/>
            <person name="Yoshida K."/>
            <person name="Zdobnov E."/>
            <person name="Zhang P."/>
            <person name="Zhang Y."/>
            <person name="Zimin A.V."/>
            <person name="Baldwin J."/>
            <person name="Abdouelleil A."/>
            <person name="Abdulkadir J."/>
            <person name="Abebe A."/>
            <person name="Abera B."/>
            <person name="Abreu J."/>
            <person name="Acer S.C."/>
            <person name="Aftuck L."/>
            <person name="Alexander A."/>
            <person name="An P."/>
            <person name="Anderson E."/>
            <person name="Anderson S."/>
            <person name="Arachi H."/>
            <person name="Azer M."/>
            <person name="Bachantsang P."/>
            <person name="Barry A."/>
            <person name="Bayul T."/>
            <person name="Berlin A."/>
            <person name="Bessette D."/>
            <person name="Bloom T."/>
            <person name="Blye J."/>
            <person name="Boguslavskiy L."/>
            <person name="Bonnet C."/>
            <person name="Boukhgalter B."/>
            <person name="Bourzgui I."/>
            <person name="Brown A."/>
            <person name="Cahill P."/>
            <person name="Channer S."/>
            <person name="Cheshatsang Y."/>
            <person name="Chuda L."/>
            <person name="Citroen M."/>
            <person name="Collymore A."/>
            <person name="Cooke P."/>
            <person name="Costello M."/>
            <person name="D'Aco K."/>
            <person name="Daza R."/>
            <person name="De Haan G."/>
            <person name="DeGray S."/>
            <person name="DeMaso C."/>
            <person name="Dhargay N."/>
            <person name="Dooley K."/>
            <person name="Dooley E."/>
            <person name="Doricent M."/>
            <person name="Dorje P."/>
            <person name="Dorjee K."/>
            <person name="Dupes A."/>
            <person name="Elong R."/>
            <person name="Falk J."/>
            <person name="Farina A."/>
            <person name="Faro S."/>
            <person name="Ferguson D."/>
            <person name="Fisher S."/>
            <person name="Foley C.D."/>
            <person name="Franke A."/>
            <person name="Friedrich D."/>
            <person name="Gadbois L."/>
            <person name="Gearin G."/>
            <person name="Gearin C.R."/>
            <person name="Giannoukos G."/>
            <person name="Goode T."/>
            <person name="Graham J."/>
            <person name="Grandbois E."/>
            <person name="Grewal S."/>
            <person name="Gyaltsen K."/>
            <person name="Hafez N."/>
            <person name="Hagos B."/>
            <person name="Hall J."/>
            <person name="Henson C."/>
            <person name="Hollinger A."/>
            <person name="Honan T."/>
            <person name="Huard M.D."/>
            <person name="Hughes L."/>
            <person name="Hurhula B."/>
            <person name="Husby M.E."/>
            <person name="Kamat A."/>
            <person name="Kanga B."/>
            <person name="Kashin S."/>
            <person name="Khazanovich D."/>
            <person name="Kisner P."/>
            <person name="Lance K."/>
            <person name="Lara M."/>
            <person name="Lee W."/>
            <person name="Lennon N."/>
            <person name="Letendre F."/>
            <person name="LeVine R."/>
            <person name="Lipovsky A."/>
            <person name="Liu X."/>
            <person name="Liu J."/>
            <person name="Liu S."/>
            <person name="Lokyitsang T."/>
            <person name="Lokyitsang Y."/>
            <person name="Lubonja R."/>
            <person name="Lui A."/>
            <person name="MacDonald P."/>
            <person name="Magnisalis V."/>
            <person name="Maru K."/>
            <person name="Matthews C."/>
            <person name="McCusker W."/>
            <person name="McDonough S."/>
            <person name="Mehta T."/>
            <person name="Meldrim J."/>
            <person name="Meneus L."/>
            <person name="Mihai O."/>
            <person name="Mihalev A."/>
            <person name="Mihova T."/>
            <person name="Mittelman R."/>
            <person name="Mlenga V."/>
            <person name="Montmayeur A."/>
            <person name="Mulrain L."/>
            <person name="Navidi A."/>
            <person name="Naylor J."/>
            <person name="Negash T."/>
            <person name="Nguyen T."/>
            <person name="Nguyen N."/>
            <person name="Nicol R."/>
            <person name="Norbu C."/>
            <person name="Norbu N."/>
            <person name="Novod N."/>
            <person name="O'Neill B."/>
            <person name="Osman S."/>
            <person name="Markiewicz E."/>
            <person name="Oyono O.L."/>
            <person name="Patti C."/>
            <person name="Phunkhang P."/>
            <person name="Pierre F."/>
            <person name="Priest M."/>
            <person name="Raghuraman S."/>
            <person name="Rege F."/>
            <person name="Reyes R."/>
            <person name="Rise C."/>
            <person name="Rogov P."/>
            <person name="Ross K."/>
            <person name="Ryan E."/>
            <person name="Settipalli S."/>
            <person name="Shea T."/>
            <person name="Sherpa N."/>
            <person name="Shi L."/>
            <person name="Shih D."/>
            <person name="Sparrow T."/>
            <person name="Spaulding J."/>
            <person name="Stalker J."/>
            <person name="Stange-Thomann N."/>
            <person name="Stavropoulos S."/>
            <person name="Stone C."/>
            <person name="Strader C."/>
            <person name="Tesfaye S."/>
            <person name="Thomson T."/>
            <person name="Thoulutsang Y."/>
            <person name="Thoulutsang D."/>
            <person name="Topham K."/>
            <person name="Topping I."/>
            <person name="Tsamla T."/>
            <person name="Vassiliev H."/>
            <person name="Vo A."/>
            <person name="Wangchuk T."/>
            <person name="Wangdi T."/>
            <person name="Weiand M."/>
            <person name="Wilkinson J."/>
            <person name="Wilson A."/>
            <person name="Yadav S."/>
            <person name="Young G."/>
            <person name="Yu Q."/>
            <person name="Zembek L."/>
            <person name="Zhong D."/>
            <person name="Zimmer A."/>
            <person name="Zwirko Z."/>
            <person name="Jaffe D.B."/>
            <person name="Alvarez P."/>
            <person name="Brockman W."/>
            <person name="Butler J."/>
            <person name="Chin C."/>
            <person name="Gnerre S."/>
            <person name="Grabherr M."/>
            <person name="Kleber M."/>
            <person name="Mauceli E."/>
            <person name="MacCallum I."/>
        </authorList>
    </citation>
    <scope>NUCLEOTIDE SEQUENCE [LARGE SCALE GENOMIC DNA]</scope>
    <source>
        <strain evidence="2">Tai18E2 / Tucson 14021-0261.01</strain>
    </source>
</reference>
<protein>
    <submittedName>
        <fullName evidence="1">Uncharacterized protein</fullName>
    </submittedName>
</protein>
<dbReference type="AlphaFoldDB" id="A0A0R1ECI9"/>
<organism evidence="1 2">
    <name type="scientific">Drosophila yakuba</name>
    <name type="common">Fruit fly</name>
    <dbReference type="NCBI Taxonomy" id="7245"/>
    <lineage>
        <taxon>Eukaryota</taxon>
        <taxon>Metazoa</taxon>
        <taxon>Ecdysozoa</taxon>
        <taxon>Arthropoda</taxon>
        <taxon>Hexapoda</taxon>
        <taxon>Insecta</taxon>
        <taxon>Pterygota</taxon>
        <taxon>Neoptera</taxon>
        <taxon>Endopterygota</taxon>
        <taxon>Diptera</taxon>
        <taxon>Brachycera</taxon>
        <taxon>Muscomorpha</taxon>
        <taxon>Ephydroidea</taxon>
        <taxon>Drosophilidae</taxon>
        <taxon>Drosophila</taxon>
        <taxon>Sophophora</taxon>
    </lineage>
</organism>
<dbReference type="KEGG" id="dya:Dyak_GE27310"/>
<evidence type="ECO:0000313" key="2">
    <source>
        <dbReference type="Proteomes" id="UP000002282"/>
    </source>
</evidence>
<sequence length="85" mass="9824">MVNSRTSVFQPTNFSVALFKSQSLLFLWTDLLLSGRGLLPRPAGSQMMRLICFGLHHPSLPFCVYNRQLHFPDDSLNEEEKKREE</sequence>
<reference evidence="1 2" key="2">
    <citation type="journal article" date="2007" name="PLoS Biol.">
        <title>Principles of genome evolution in the Drosophila melanogaster species group.</title>
        <authorList>
            <person name="Ranz J.M."/>
            <person name="Maurin D."/>
            <person name="Chan Y.S."/>
            <person name="von Grotthuss M."/>
            <person name="Hillier L.W."/>
            <person name="Roote J."/>
            <person name="Ashburner M."/>
            <person name="Bergman C.M."/>
        </authorList>
    </citation>
    <scope>NUCLEOTIDE SEQUENCE [LARGE SCALE GENOMIC DNA]</scope>
    <source>
        <strain evidence="2">Tai18E2 / Tucson 14021-0261.01</strain>
    </source>
</reference>
<keyword evidence="2" id="KW-1185">Reference proteome</keyword>
<dbReference type="Proteomes" id="UP000002282">
    <property type="component" value="Chromosome X"/>
</dbReference>